<gene>
    <name evidence="2" type="ORF">G6321_00004175</name>
    <name evidence="1" type="ORF">G6321_13970</name>
</gene>
<protein>
    <submittedName>
        <fullName evidence="1">Uncharacterized protein</fullName>
    </submittedName>
</protein>
<evidence type="ECO:0000313" key="1">
    <source>
        <dbReference type="EMBL" id="NYY89491.1"/>
    </source>
</evidence>
<dbReference type="RefSeq" id="WP_166345701.1">
    <property type="nucleotide sequence ID" value="NZ_CP088280.1"/>
</dbReference>
<reference evidence="2 3" key="3">
    <citation type="journal article" date="2022" name="Int. J. Syst. Evol. Microbiol.">
        <title>Strains of Bradyrhizobium barranii sp. nov. associated with legumes native to Canada are symbionts of soybeans and belong to different subspecies (subsp. barranii subsp. nov. and subsp. apii subsp. nov.) and symbiovars (sv. glycinearum and sv. septentrionale).</title>
        <authorList>
            <person name="Bromfield E.S.P."/>
            <person name="Cloutier S."/>
            <person name="Wasai-Hara S."/>
            <person name="Minamisawa K."/>
        </authorList>
    </citation>
    <scope>NUCLEOTIDE SEQUENCE [LARGE SCALE GENOMIC DNA]</scope>
    <source>
        <strain evidence="2 3">323S2</strain>
    </source>
</reference>
<dbReference type="EMBL" id="JACBFH010000001">
    <property type="protein sequence ID" value="NYY89491.1"/>
    <property type="molecule type" value="Genomic_DNA"/>
</dbReference>
<name>A0A7Z0TMC4_9BRAD</name>
<reference evidence="1" key="2">
    <citation type="submission" date="2020-06" db="EMBL/GenBank/DDBJ databases">
        <title>Whole Genome Sequence of Bradyrhizobium sp. Strain 323S2.</title>
        <authorList>
            <person name="Bromfield E.S.P."/>
        </authorList>
    </citation>
    <scope>NUCLEOTIDE SEQUENCE [LARGE SCALE GENOMIC DNA]</scope>
    <source>
        <strain evidence="1">323S2</strain>
    </source>
</reference>
<sequence>MQTGLPRAGCRPAKTVGQVLGARHEIVKSQNGGGKKMFLFFPARFAFRKGIPASARTPLLLFPEISDG</sequence>
<dbReference type="EMBL" id="CP088280">
    <property type="protein sequence ID" value="UGX94432.1"/>
    <property type="molecule type" value="Genomic_DNA"/>
</dbReference>
<evidence type="ECO:0000313" key="3">
    <source>
        <dbReference type="Proteomes" id="UP000564836"/>
    </source>
</evidence>
<dbReference type="Proteomes" id="UP000564836">
    <property type="component" value="Chromosome"/>
</dbReference>
<accession>A0A7Z0TMC4</accession>
<proteinExistence type="predicted"/>
<evidence type="ECO:0000313" key="2">
    <source>
        <dbReference type="EMBL" id="UGX94432.1"/>
    </source>
</evidence>
<organism evidence="1">
    <name type="scientific">Bradyrhizobium barranii subsp. barranii</name>
    <dbReference type="NCBI Taxonomy" id="2823807"/>
    <lineage>
        <taxon>Bacteria</taxon>
        <taxon>Pseudomonadati</taxon>
        <taxon>Pseudomonadota</taxon>
        <taxon>Alphaproteobacteria</taxon>
        <taxon>Hyphomicrobiales</taxon>
        <taxon>Nitrobacteraceae</taxon>
        <taxon>Bradyrhizobium</taxon>
        <taxon>Bradyrhizobium barranii</taxon>
    </lineage>
</organism>
<dbReference type="AlphaFoldDB" id="A0A7Z0TMC4"/>
<reference evidence="2 3" key="1">
    <citation type="journal article" date="2017" name="Syst. Appl. Microbiol.">
        <title>Soybeans inoculated with root zone soils of Canadian native legumes harbour diverse and novel Bradyrhizobium spp. that possess agricultural potential.</title>
        <authorList>
            <person name="Bromfield E.S.P."/>
            <person name="Cloutier S."/>
            <person name="Tambong J.T."/>
            <person name="Tran Thi T.V."/>
        </authorList>
    </citation>
    <scope>NUCLEOTIDE SEQUENCE [LARGE SCALE GENOMIC DNA]</scope>
    <source>
        <strain evidence="2 3">323S2</strain>
    </source>
</reference>